<dbReference type="InterPro" id="IPR038231">
    <property type="entry name" value="MepB-like_sf"/>
</dbReference>
<dbReference type="PIRSF" id="PIRSF032285">
    <property type="entry name" value="UCP032285"/>
    <property type="match status" value="1"/>
</dbReference>
<organism evidence="1 2">
    <name type="scientific">Pedobacter soli</name>
    <dbReference type="NCBI Taxonomy" id="390242"/>
    <lineage>
        <taxon>Bacteria</taxon>
        <taxon>Pseudomonadati</taxon>
        <taxon>Bacteroidota</taxon>
        <taxon>Sphingobacteriia</taxon>
        <taxon>Sphingobacteriales</taxon>
        <taxon>Sphingobacteriaceae</taxon>
        <taxon>Pedobacter</taxon>
    </lineage>
</organism>
<dbReference type="InterPro" id="IPR011235">
    <property type="entry name" value="MepB-like"/>
</dbReference>
<evidence type="ECO:0008006" key="3">
    <source>
        <dbReference type="Google" id="ProtNLM"/>
    </source>
</evidence>
<evidence type="ECO:0000313" key="2">
    <source>
        <dbReference type="Proteomes" id="UP000199455"/>
    </source>
</evidence>
<reference evidence="2" key="1">
    <citation type="submission" date="2016-10" db="EMBL/GenBank/DDBJ databases">
        <authorList>
            <person name="Varghese N."/>
            <person name="Submissions S."/>
        </authorList>
    </citation>
    <scope>NUCLEOTIDE SEQUENCE [LARGE SCALE GENOMIC DNA]</scope>
    <source>
        <strain evidence="2">DSM 18609</strain>
    </source>
</reference>
<proteinExistence type="predicted"/>
<dbReference type="Proteomes" id="UP000199455">
    <property type="component" value="Unassembled WGS sequence"/>
</dbReference>
<evidence type="ECO:0000313" key="1">
    <source>
        <dbReference type="EMBL" id="SDD76395.1"/>
    </source>
</evidence>
<gene>
    <name evidence="1" type="ORF">SAMN04488024_107316</name>
</gene>
<dbReference type="STRING" id="390242.SAMN04488024_107316"/>
<dbReference type="AlphaFoldDB" id="A0A1G6XGE3"/>
<dbReference type="Pfam" id="PF08877">
    <property type="entry name" value="MepB-like"/>
    <property type="match status" value="1"/>
</dbReference>
<dbReference type="EMBL" id="FMZH01000007">
    <property type="protein sequence ID" value="SDD76395.1"/>
    <property type="molecule type" value="Genomic_DNA"/>
</dbReference>
<accession>A0A1G6XGE3</accession>
<keyword evidence="2" id="KW-1185">Reference proteome</keyword>
<protein>
    <recommendedName>
        <fullName evidence="3">MepB protein</fullName>
    </recommendedName>
</protein>
<dbReference type="RefSeq" id="WP_090770657.1">
    <property type="nucleotide sequence ID" value="NZ_FMZH01000007.1"/>
</dbReference>
<dbReference type="Gene3D" id="3.40.1350.140">
    <property type="entry name" value="MepB-like"/>
    <property type="match status" value="1"/>
</dbReference>
<name>A0A1G6XGE3_9SPHI</name>
<sequence>MSESTTVLPQNLANLPPVLLAAIKNCYHPSGYQIKNYQKEPESQEYYAATFELNELKIKHRQAKITPAKTGQFVTIWKRSEKGITEPFDASDDFDLLIISVCNGELQGQFIFPKEILITQKIVTQHKNTGKRGIRVYPPWDTVSSKQALKTQLWQTQYFLLLSNQSSLTISLAKKLLSP</sequence>